<proteinExistence type="predicted"/>
<gene>
    <name evidence="1" type="ORF">FCALED_LOCUS871</name>
</gene>
<reference evidence="1" key="1">
    <citation type="submission" date="2021-06" db="EMBL/GenBank/DDBJ databases">
        <authorList>
            <person name="Kallberg Y."/>
            <person name="Tangrot J."/>
            <person name="Rosling A."/>
        </authorList>
    </citation>
    <scope>NUCLEOTIDE SEQUENCE</scope>
    <source>
        <strain evidence="1">UK204</strain>
    </source>
</reference>
<accession>A0A9N8VF09</accession>
<dbReference type="Proteomes" id="UP000789570">
    <property type="component" value="Unassembled WGS sequence"/>
</dbReference>
<organism evidence="1 2">
    <name type="scientific">Funneliformis caledonium</name>
    <dbReference type="NCBI Taxonomy" id="1117310"/>
    <lineage>
        <taxon>Eukaryota</taxon>
        <taxon>Fungi</taxon>
        <taxon>Fungi incertae sedis</taxon>
        <taxon>Mucoromycota</taxon>
        <taxon>Glomeromycotina</taxon>
        <taxon>Glomeromycetes</taxon>
        <taxon>Glomerales</taxon>
        <taxon>Glomeraceae</taxon>
        <taxon>Funneliformis</taxon>
    </lineage>
</organism>
<dbReference type="OrthoDB" id="4851849at2759"/>
<comment type="caution">
    <text evidence="1">The sequence shown here is derived from an EMBL/GenBank/DDBJ whole genome shotgun (WGS) entry which is preliminary data.</text>
</comment>
<keyword evidence="2" id="KW-1185">Reference proteome</keyword>
<protein>
    <submittedName>
        <fullName evidence="1">3303_t:CDS:1</fullName>
    </submittedName>
</protein>
<dbReference type="EMBL" id="CAJVPQ010000098">
    <property type="protein sequence ID" value="CAG8445591.1"/>
    <property type="molecule type" value="Genomic_DNA"/>
</dbReference>
<evidence type="ECO:0000313" key="2">
    <source>
        <dbReference type="Proteomes" id="UP000789570"/>
    </source>
</evidence>
<name>A0A9N8VF09_9GLOM</name>
<evidence type="ECO:0000313" key="1">
    <source>
        <dbReference type="EMBL" id="CAG8445591.1"/>
    </source>
</evidence>
<dbReference type="AlphaFoldDB" id="A0A9N8VF09"/>
<sequence length="161" mass="19043">MCLRTADDLVKWSYTDLVPTKLAVAVHLQFILGEFPLGIEKIMLMQRVTPMVLRNENFVIELHKFEGKNLKRLLMNKYLQWSDLSKRNIIVLYLITSMGCTPKVEYQIWIDFAFYTFKVGKDHLGEEEENTVVESDTYRSKRATWSMNSMMNTCLEQWWTC</sequence>